<evidence type="ECO:0000256" key="1">
    <source>
        <dbReference type="SAM" id="Phobius"/>
    </source>
</evidence>
<evidence type="ECO:0000313" key="2">
    <source>
        <dbReference type="EMBL" id="AIE92005.1"/>
    </source>
</evidence>
<dbReference type="EMBL" id="KF900355">
    <property type="protein sequence ID" value="AIE92005.1"/>
    <property type="molecule type" value="Genomic_DNA"/>
</dbReference>
<organism evidence="2">
    <name type="scientific">uncultured marine thaumarchaeote AD1000_19_G07</name>
    <dbReference type="NCBI Taxonomy" id="1455897"/>
    <lineage>
        <taxon>Archaea</taxon>
        <taxon>Nitrososphaerota</taxon>
        <taxon>environmental samples</taxon>
    </lineage>
</organism>
<accession>A0A075FKH0</accession>
<protein>
    <submittedName>
        <fullName evidence="2">Uncharacterized protein</fullName>
    </submittedName>
</protein>
<sequence>MSKLINSSVIDKVGFGPSSDIDNAIEREQQYRKNLKKILFSTTIFLFSLIVLYTVPLYPIPIVFLISILSAVIGFRSIVSGFSLSFLLFIPAFLYQTSIPFWWLLLSFFIIGVFIAKSLNNPSNILTIIVGMTAASLFLTSYYFVSIPLMLVYALIQKSDELSKNVGLLFSFLILFIPFNALGFANQLSINLNTRPEKIYSLISDSTLPIFSKIIYETNPRLLSFNEFALSESLSGVFSLQNNIFNSYLFVLIDDLVLLFIPILLILSFSFINVLDKIWPWMDERGVELSILPSFSYVVTLVFGTLFFIVPLQTMQIPFDYSTGFNSSDSFKSIISAGTLGLAISLSSINLSRRTEGAELTELVKEECNTYLQNIDNSHSELEEIQNICPGIDINAEITSLGEFKEELSITLDGLYTLTYSGLKEKSEKIQILHNSQVNNTDSLQLKVLNYHNDQLDKCKDMLVKLEKLGIGNLPTINSDHLSYDDDLAFSDVLSNQHELNDYLLEVSQNTIRVAESLVTVVQKEFDNTLEFTSISISENFISQGKGGQALDTLLVTIASLHKRYHQIMQKTITSLKRLIERSLKMHEYNIIPLNESLGQEPADVETIDVAKQIQTHYDELSTFSGILYLPDVMAILSFLENGTHTVIGELMRLLREFEKRNDTRVPLDFQWGKDTQLISEIESSLRRLDDKSQSDLSDRLSNIEYGIKIIENEATTLKKYLIMNEFILNYVNMEPLISSLISIEGKVIPRQLPVKNKYAVQYLQLFAYGKSKVTFDSSKNTLLKNK</sequence>
<feature type="transmembrane region" description="Helical" evidence="1">
    <location>
        <begin position="101"/>
        <end position="119"/>
    </location>
</feature>
<keyword evidence="1" id="KW-1133">Transmembrane helix</keyword>
<keyword evidence="1" id="KW-0472">Membrane</keyword>
<feature type="transmembrane region" description="Helical" evidence="1">
    <location>
        <begin position="38"/>
        <end position="56"/>
    </location>
</feature>
<feature type="transmembrane region" description="Helical" evidence="1">
    <location>
        <begin position="256"/>
        <end position="275"/>
    </location>
</feature>
<feature type="transmembrane region" description="Helical" evidence="1">
    <location>
        <begin position="287"/>
        <end position="310"/>
    </location>
</feature>
<feature type="transmembrane region" description="Helical" evidence="1">
    <location>
        <begin position="166"/>
        <end position="185"/>
    </location>
</feature>
<feature type="transmembrane region" description="Helical" evidence="1">
    <location>
        <begin position="125"/>
        <end position="154"/>
    </location>
</feature>
<reference evidence="2" key="1">
    <citation type="journal article" date="2014" name="Genome Biol. Evol.">
        <title>Pangenome evidence for extensive interdomain horizontal transfer affecting lineage core and shell genes in uncultured planktonic thaumarchaeota and euryarchaeota.</title>
        <authorList>
            <person name="Deschamps P."/>
            <person name="Zivanovic Y."/>
            <person name="Moreira D."/>
            <person name="Rodriguez-Valera F."/>
            <person name="Lopez-Garcia P."/>
        </authorList>
    </citation>
    <scope>NUCLEOTIDE SEQUENCE</scope>
</reference>
<name>A0A075FKH0_9ARCH</name>
<dbReference type="AlphaFoldDB" id="A0A075FKH0"/>
<feature type="transmembrane region" description="Helical" evidence="1">
    <location>
        <begin position="62"/>
        <end position="89"/>
    </location>
</feature>
<keyword evidence="1" id="KW-0812">Transmembrane</keyword>
<proteinExistence type="predicted"/>